<dbReference type="RefSeq" id="WP_381515967.1">
    <property type="nucleotide sequence ID" value="NZ_JBHUEL010000011.1"/>
</dbReference>
<evidence type="ECO:0000313" key="3">
    <source>
        <dbReference type="Proteomes" id="UP001597215"/>
    </source>
</evidence>
<feature type="region of interest" description="Disordered" evidence="1">
    <location>
        <begin position="282"/>
        <end position="307"/>
    </location>
</feature>
<feature type="compositionally biased region" description="Basic and acidic residues" evidence="1">
    <location>
        <begin position="282"/>
        <end position="297"/>
    </location>
</feature>
<proteinExistence type="predicted"/>
<dbReference type="Proteomes" id="UP001597215">
    <property type="component" value="Unassembled WGS sequence"/>
</dbReference>
<comment type="caution">
    <text evidence="2">The sequence shown here is derived from an EMBL/GenBank/DDBJ whole genome shotgun (WGS) entry which is preliminary data.</text>
</comment>
<feature type="region of interest" description="Disordered" evidence="1">
    <location>
        <begin position="118"/>
        <end position="139"/>
    </location>
</feature>
<name>A0ABW4MK60_9SPHN</name>
<evidence type="ECO:0000256" key="1">
    <source>
        <dbReference type="SAM" id="MobiDB-lite"/>
    </source>
</evidence>
<accession>A0ABW4MK60</accession>
<keyword evidence="3" id="KW-1185">Reference proteome</keyword>
<dbReference type="EMBL" id="JBHUEL010000011">
    <property type="protein sequence ID" value="MFD1767932.1"/>
    <property type="molecule type" value="Genomic_DNA"/>
</dbReference>
<evidence type="ECO:0000313" key="2">
    <source>
        <dbReference type="EMBL" id="MFD1767932.1"/>
    </source>
</evidence>
<protein>
    <recommendedName>
        <fullName evidence="4">DUF3106 domain-containing protein</fullName>
    </recommendedName>
</protein>
<feature type="compositionally biased region" description="Low complexity" evidence="1">
    <location>
        <begin position="118"/>
        <end position="128"/>
    </location>
</feature>
<sequence length="307" mass="33931">MSEPAFPPNVSAALDRLTVPPLPQGFGDRLIARIEAGDLPHIATDVAQHLPSPRRRFGGSGWRRSGGIVAIAATFSLATATAAASGFFGEPIYVPVVSDALAKADLVELPKREQIAPKPAAKAASMSAENGDAKIQPTPQGREAVRSLYQRLRDDPEFRTLPRHERMAIARQEIRTLVQNGDVTIPELRHAMAEHRLRTDPATRQTIRREIVRRKLQSEAAPVATTPADVPEGRLQPAVEARREAFRELVPEQQGRILELRQQLRNASPAERRAIRQELREMLQSHTDAPVEEKIEPTSEGNQTVVR</sequence>
<evidence type="ECO:0008006" key="4">
    <source>
        <dbReference type="Google" id="ProtNLM"/>
    </source>
</evidence>
<gene>
    <name evidence="2" type="ORF">ACFSAG_13875</name>
</gene>
<organism evidence="2 3">
    <name type="scientific">Sphingorhabdus buctiana</name>
    <dbReference type="NCBI Taxonomy" id="1508805"/>
    <lineage>
        <taxon>Bacteria</taxon>
        <taxon>Pseudomonadati</taxon>
        <taxon>Pseudomonadota</taxon>
        <taxon>Alphaproteobacteria</taxon>
        <taxon>Sphingomonadales</taxon>
        <taxon>Sphingomonadaceae</taxon>
        <taxon>Sphingorhabdus</taxon>
    </lineage>
</organism>
<reference evidence="3" key="1">
    <citation type="journal article" date="2019" name="Int. J. Syst. Evol. Microbiol.">
        <title>The Global Catalogue of Microorganisms (GCM) 10K type strain sequencing project: providing services to taxonomists for standard genome sequencing and annotation.</title>
        <authorList>
            <consortium name="The Broad Institute Genomics Platform"/>
            <consortium name="The Broad Institute Genome Sequencing Center for Infectious Disease"/>
            <person name="Wu L."/>
            <person name="Ma J."/>
        </authorList>
    </citation>
    <scope>NUCLEOTIDE SEQUENCE [LARGE SCALE GENOMIC DNA]</scope>
    <source>
        <strain evidence="3">CGMCC 1.12449</strain>
    </source>
</reference>